<reference evidence="4" key="1">
    <citation type="submission" date="2020-07" db="EMBL/GenBank/DDBJ databases">
        <title>Huge and variable diversity of episymbiotic CPR bacteria and DPANN archaea in groundwater ecosystems.</title>
        <authorList>
            <person name="He C.Y."/>
            <person name="Keren R."/>
            <person name="Whittaker M."/>
            <person name="Farag I.F."/>
            <person name="Doudna J."/>
            <person name="Cate J.H.D."/>
            <person name="Banfield J.F."/>
        </authorList>
    </citation>
    <scope>NUCLEOTIDE SEQUENCE</scope>
    <source>
        <strain evidence="4">NC_groundwater_928_Pr1_S-0.2um_72_17</strain>
    </source>
</reference>
<proteinExistence type="predicted"/>
<dbReference type="Pfam" id="PF05547">
    <property type="entry name" value="Peptidase_M6"/>
    <property type="match status" value="1"/>
</dbReference>
<feature type="domain" description="Peptidase M6-like" evidence="3">
    <location>
        <begin position="209"/>
        <end position="314"/>
    </location>
</feature>
<dbReference type="GO" id="GO:0008233">
    <property type="term" value="F:peptidase activity"/>
    <property type="evidence" value="ECO:0007669"/>
    <property type="project" value="InterPro"/>
</dbReference>
<dbReference type="InterPro" id="IPR008757">
    <property type="entry name" value="Peptidase_M6-like_domain"/>
</dbReference>
<dbReference type="GO" id="GO:0006508">
    <property type="term" value="P:proteolysis"/>
    <property type="evidence" value="ECO:0007669"/>
    <property type="project" value="InterPro"/>
</dbReference>
<name>A0A9D6L9Y1_UNCEI</name>
<dbReference type="AlphaFoldDB" id="A0A9D6L9Y1"/>
<dbReference type="PANTHER" id="PTHR41775:SF1">
    <property type="entry name" value="PEPTIDASE M6-LIKE DOMAIN-CONTAINING PROTEIN"/>
    <property type="match status" value="1"/>
</dbReference>
<evidence type="ECO:0000313" key="5">
    <source>
        <dbReference type="Proteomes" id="UP000807850"/>
    </source>
</evidence>
<feature type="region of interest" description="Disordered" evidence="2">
    <location>
        <begin position="52"/>
        <end position="73"/>
    </location>
</feature>
<evidence type="ECO:0000256" key="2">
    <source>
        <dbReference type="SAM" id="MobiDB-lite"/>
    </source>
</evidence>
<comment type="caution">
    <text evidence="4">The sequence shown here is derived from an EMBL/GenBank/DDBJ whole genome shotgun (WGS) entry which is preliminary data.</text>
</comment>
<evidence type="ECO:0000313" key="4">
    <source>
        <dbReference type="EMBL" id="MBI3538724.1"/>
    </source>
</evidence>
<dbReference type="EMBL" id="JACQAY010000018">
    <property type="protein sequence ID" value="MBI3538724.1"/>
    <property type="molecule type" value="Genomic_DNA"/>
</dbReference>
<gene>
    <name evidence="4" type="ORF">HY076_00420</name>
</gene>
<dbReference type="PANTHER" id="PTHR41775">
    <property type="entry name" value="SECRETED PROTEIN-RELATED"/>
    <property type="match status" value="1"/>
</dbReference>
<dbReference type="Proteomes" id="UP000807850">
    <property type="component" value="Unassembled WGS sequence"/>
</dbReference>
<evidence type="ECO:0000256" key="1">
    <source>
        <dbReference type="ARBA" id="ARBA00022729"/>
    </source>
</evidence>
<keyword evidence="1" id="KW-0732">Signal</keyword>
<dbReference type="Pfam" id="PF13517">
    <property type="entry name" value="FG-GAP_3"/>
    <property type="match status" value="1"/>
</dbReference>
<accession>A0A9D6L9Y1</accession>
<organism evidence="4 5">
    <name type="scientific">Eiseniibacteriota bacterium</name>
    <dbReference type="NCBI Taxonomy" id="2212470"/>
    <lineage>
        <taxon>Bacteria</taxon>
        <taxon>Candidatus Eiseniibacteriota</taxon>
    </lineage>
</organism>
<sequence length="1103" mass="116433">MPPPLSPAGPNAGPAAWRHEMDVRAKRWRAFPDLISGPRHDWSPNARRRLGWIPPARPQRNPHTAEASRPAASSASDVRRIAFIRIDYAHDRGGPLSSGDGHFDLSGPDSTVAVIDRPPHNRAFYLAHLEALHRFYDVTSYGSVDIQGDVWPRTPNGAYSLNDMGDFGPWAFSQDIYPAARDFFRAAFTAADSQAKTVYSDPIPWDQYDSFMIIHAGSDLQSDLRQDSPEDMPTFTIGVAPEDEVQLPGATQPIGRASIVPETATQDGFYGAINGLVAHENGHNLFGFADLYDVFTGEPEVGYWSLMDSGNLVGAPFLLPDGSESFAVGLVPPSVDPFQRFFTTDLLTFKDVTDDTMTIADSERNPDIRRLWLSSDEYLLLENRAIAATDSVPLDQDSTTRVILGPKSPDRFEYDTLLPSLPHVVGTPPLASGGILAWHIDASSIPFLTATRIDPYTDYGFNSGPGPPAIKIVEADALEDLGDPSSPFLFGSAYDPWFHSNNVVLADDTEPNLVPHTGSRPHARLEFLDDPGNAMRVAATHDWKLPGWPVAVDVPPGGPLLLAVDADGDRKLEVCWAGGAADSPDSTALFAVRVNGQGLFGPVYAFANLDRRPRPEMAALPIGDPLQDPPIGPAYFAASTYYDAGADTLGGAPGGKVWLVDHTGIPLPGWPAVLPSPVSTPPVISGLFPNATVWVGCLNGKIYGLGLDGQIATSTGAGLVGGISGRLAVTTAAGGGPTLVAAGSANGSVHVGQWSGAGPLADVGTWSVTGTVGFLPDFLWLDFGGQGAPAGSSSCAAGTPTLIVHHADRLWAYCPNGTPLPGWGRALGDTIVAGLGAGDPDGDGFPEVLTQTVHSQVAFWNESGYPSPGWPRASTHEGLRTASPALAMDVDGDGKSEIVALDGSGLIAALRADMRATAGWPVATGAGAAGSPVIADLDRDGRLEVIAPDRWVPDAERGDVNGRFGSLYAYSLPPHIANPVADAWPMLGGNAGRTSSLDGAHTPVAAAATSGPLVGGSLHAYPNPARRHPVSFAYQLTEPAEVEFSIRDASGHEVAAFTRSGRRADNLEVWEPGGVPAGLYVARLRFRGATTSSVQLLTLGVLR</sequence>
<dbReference type="InterPro" id="IPR028994">
    <property type="entry name" value="Integrin_alpha_N"/>
</dbReference>
<evidence type="ECO:0000259" key="3">
    <source>
        <dbReference type="Pfam" id="PF05547"/>
    </source>
</evidence>
<dbReference type="SUPFAM" id="SSF69318">
    <property type="entry name" value="Integrin alpha N-terminal domain"/>
    <property type="match status" value="1"/>
</dbReference>
<protein>
    <recommendedName>
        <fullName evidence="3">Peptidase M6-like domain-containing protein</fullName>
    </recommendedName>
</protein>
<dbReference type="InterPro" id="IPR013517">
    <property type="entry name" value="FG-GAP"/>
</dbReference>